<dbReference type="EMBL" id="BPVZ01000055">
    <property type="protein sequence ID" value="GKV20399.1"/>
    <property type="molecule type" value="Genomic_DNA"/>
</dbReference>
<accession>A0AAV5K8Q4</accession>
<dbReference type="Pfam" id="PF12515">
    <property type="entry name" value="CaATP_NAI"/>
    <property type="match status" value="1"/>
</dbReference>
<evidence type="ECO:0000313" key="3">
    <source>
        <dbReference type="EMBL" id="GKV20399.1"/>
    </source>
</evidence>
<gene>
    <name evidence="3" type="ORF">SLEP1_g30532</name>
</gene>
<proteinExistence type="predicted"/>
<dbReference type="FunFam" id="1.20.5.170:FF:000029">
    <property type="entry name" value="Calcium-transporting ATPase"/>
    <property type="match status" value="1"/>
</dbReference>
<dbReference type="Gene3D" id="1.20.5.170">
    <property type="match status" value="1"/>
</dbReference>
<reference evidence="3 4" key="1">
    <citation type="journal article" date="2021" name="Commun. Biol.">
        <title>The genome of Shorea leprosula (Dipterocarpaceae) highlights the ecological relevance of drought in aseasonal tropical rainforests.</title>
        <authorList>
            <person name="Ng K.K.S."/>
            <person name="Kobayashi M.J."/>
            <person name="Fawcett J.A."/>
            <person name="Hatakeyama M."/>
            <person name="Paape T."/>
            <person name="Ng C.H."/>
            <person name="Ang C.C."/>
            <person name="Tnah L.H."/>
            <person name="Lee C.T."/>
            <person name="Nishiyama T."/>
            <person name="Sese J."/>
            <person name="O'Brien M.J."/>
            <person name="Copetti D."/>
            <person name="Mohd Noor M.I."/>
            <person name="Ong R.C."/>
            <person name="Putra M."/>
            <person name="Sireger I.Z."/>
            <person name="Indrioko S."/>
            <person name="Kosugi Y."/>
            <person name="Izuno A."/>
            <person name="Isagi Y."/>
            <person name="Lee S.L."/>
            <person name="Shimizu K.K."/>
        </authorList>
    </citation>
    <scope>NUCLEOTIDE SEQUENCE [LARGE SCALE GENOMIC DNA]</scope>
    <source>
        <strain evidence="3">214</strain>
    </source>
</reference>
<evidence type="ECO:0000256" key="1">
    <source>
        <dbReference type="SAM" id="MobiDB-lite"/>
    </source>
</evidence>
<name>A0AAV5K8Q4_9ROSI</name>
<feature type="region of interest" description="Disordered" evidence="1">
    <location>
        <begin position="1"/>
        <end position="37"/>
    </location>
</feature>
<dbReference type="InterPro" id="IPR024750">
    <property type="entry name" value="Ca_ATPase_N_dom"/>
</dbReference>
<dbReference type="GO" id="GO:0005516">
    <property type="term" value="F:calmodulin binding"/>
    <property type="evidence" value="ECO:0007669"/>
    <property type="project" value="InterPro"/>
</dbReference>
<protein>
    <recommendedName>
        <fullName evidence="2">Calcium-transporting P-type ATPase N-terminal autoinhibitory domain-containing protein</fullName>
    </recommendedName>
</protein>
<sequence>MSSLFKGSPYKRRHDLEAGTSRSPYSDAQDDGRSSSPFCIARTKNASIERLRRWRQAALVLDACRRFRYTLDLKKEEEKRELISKIRAHAQAVGAAYLFTQAGNQANGTYSS</sequence>
<organism evidence="3 4">
    <name type="scientific">Rubroshorea leprosula</name>
    <dbReference type="NCBI Taxonomy" id="152421"/>
    <lineage>
        <taxon>Eukaryota</taxon>
        <taxon>Viridiplantae</taxon>
        <taxon>Streptophyta</taxon>
        <taxon>Embryophyta</taxon>
        <taxon>Tracheophyta</taxon>
        <taxon>Spermatophyta</taxon>
        <taxon>Magnoliopsida</taxon>
        <taxon>eudicotyledons</taxon>
        <taxon>Gunneridae</taxon>
        <taxon>Pentapetalae</taxon>
        <taxon>rosids</taxon>
        <taxon>malvids</taxon>
        <taxon>Malvales</taxon>
        <taxon>Dipterocarpaceae</taxon>
        <taxon>Rubroshorea</taxon>
    </lineage>
</organism>
<dbReference type="Proteomes" id="UP001054252">
    <property type="component" value="Unassembled WGS sequence"/>
</dbReference>
<keyword evidence="4" id="KW-1185">Reference proteome</keyword>
<feature type="domain" description="Calcium-transporting P-type ATPase N-terminal autoinhibitory" evidence="2">
    <location>
        <begin position="36"/>
        <end position="78"/>
    </location>
</feature>
<evidence type="ECO:0000313" key="4">
    <source>
        <dbReference type="Proteomes" id="UP001054252"/>
    </source>
</evidence>
<evidence type="ECO:0000259" key="2">
    <source>
        <dbReference type="Pfam" id="PF12515"/>
    </source>
</evidence>
<dbReference type="AlphaFoldDB" id="A0AAV5K8Q4"/>
<comment type="caution">
    <text evidence="3">The sequence shown here is derived from an EMBL/GenBank/DDBJ whole genome shotgun (WGS) entry which is preliminary data.</text>
</comment>